<keyword evidence="1" id="KW-0831">Ubiquinone biosynthesis</keyword>
<reference evidence="2 3" key="1">
    <citation type="submission" date="2016-10" db="EMBL/GenBank/DDBJ databases">
        <authorList>
            <person name="de Groot N.N."/>
        </authorList>
    </citation>
    <scope>NUCLEOTIDE SEQUENCE [LARGE SCALE GENOMIC DNA]</scope>
    <source>
        <strain evidence="2 3">DSM 5885</strain>
    </source>
</reference>
<evidence type="ECO:0000313" key="3">
    <source>
        <dbReference type="Proteomes" id="UP000198607"/>
    </source>
</evidence>
<proteinExistence type="inferred from homology"/>
<accession>A0A1G7W6N3</accession>
<dbReference type="STRING" id="83767.SAMN05660652_00427"/>
<dbReference type="GO" id="GO:0006744">
    <property type="term" value="P:ubiquinone biosynthetic process"/>
    <property type="evidence" value="ECO:0007669"/>
    <property type="project" value="UniProtKB-UniRule"/>
</dbReference>
<dbReference type="Proteomes" id="UP000198607">
    <property type="component" value="Unassembled WGS sequence"/>
</dbReference>
<dbReference type="AlphaFoldDB" id="A0A1G7W6N3"/>
<dbReference type="GO" id="GO:0005737">
    <property type="term" value="C:cytoplasm"/>
    <property type="evidence" value="ECO:0007669"/>
    <property type="project" value="UniProtKB-SubCell"/>
</dbReference>
<comment type="similarity">
    <text evidence="1">Belongs to the UbiJ family.</text>
</comment>
<comment type="function">
    <text evidence="1">Required for ubiquinone (coenzyme Q) biosynthesis. Binds hydrophobic ubiquinone biosynthetic intermediates via its SCP2 domain and is essential for the stability of the Ubi complex. May constitute a docking platform where Ubi enzymes assemble and access their SCP2-bound polyprenyl substrates.</text>
</comment>
<gene>
    <name evidence="1" type="primary">ubiJ</name>
    <name evidence="2" type="ORF">SAMN05660652_00427</name>
</gene>
<evidence type="ECO:0000313" key="2">
    <source>
        <dbReference type="EMBL" id="SDG67647.1"/>
    </source>
</evidence>
<comment type="pathway">
    <text evidence="1">Cofactor biosynthesis; ubiquinone biosynthesis.</text>
</comment>
<dbReference type="EMBL" id="FNCY01000001">
    <property type="protein sequence ID" value="SDG67647.1"/>
    <property type="molecule type" value="Genomic_DNA"/>
</dbReference>
<evidence type="ECO:0000256" key="1">
    <source>
        <dbReference type="HAMAP-Rule" id="MF_02215"/>
    </source>
</evidence>
<dbReference type="UniPathway" id="UPA00232"/>
<sequence length="193" mass="21228">MLIRTALGFANHLLAGEAWARKRLQPFAGQGLRLICGPVTANLVIRPDGTLTEADTSNVPAVELILPPEALWQSGGDREALIAATRLNGAADLAETIGFVLRHLRWEIEDDLAPVLGDVAARRLAKGAARFIAWHQRQAQAFAQNLAEYFSLEKPLIVQRFEFAAFARDVGQVADATERLNRRVESLTARRNP</sequence>
<dbReference type="RefSeq" id="WP_091932613.1">
    <property type="nucleotide sequence ID" value="NZ_FNCY01000001.1"/>
</dbReference>
<organism evidence="2 3">
    <name type="scientific">Propionivibrio dicarboxylicus</name>
    <dbReference type="NCBI Taxonomy" id="83767"/>
    <lineage>
        <taxon>Bacteria</taxon>
        <taxon>Pseudomonadati</taxon>
        <taxon>Pseudomonadota</taxon>
        <taxon>Betaproteobacteria</taxon>
        <taxon>Rhodocyclales</taxon>
        <taxon>Rhodocyclaceae</taxon>
        <taxon>Propionivibrio</taxon>
    </lineage>
</organism>
<dbReference type="OrthoDB" id="8525483at2"/>
<dbReference type="PANTHER" id="PTHR38693">
    <property type="entry name" value="UBIQUINONE BIOSYNTHESIS PROTEIN UBIJ"/>
    <property type="match status" value="1"/>
</dbReference>
<keyword evidence="3" id="KW-1185">Reference proteome</keyword>
<dbReference type="InterPro" id="IPR038989">
    <property type="entry name" value="UbiJ"/>
</dbReference>
<dbReference type="HAMAP" id="MF_02215">
    <property type="entry name" value="UbiJ"/>
    <property type="match status" value="1"/>
</dbReference>
<protein>
    <recommendedName>
        <fullName evidence="1">Ubiquinone biosynthesis accessory factor UbiJ</fullName>
    </recommendedName>
</protein>
<dbReference type="PANTHER" id="PTHR38693:SF1">
    <property type="entry name" value="UBIQUINONE BIOSYNTHESIS ACCESSORY FACTOR UBIJ"/>
    <property type="match status" value="1"/>
</dbReference>
<keyword evidence="1" id="KW-0963">Cytoplasm</keyword>
<name>A0A1G7W6N3_9RHOO</name>
<keyword evidence="2" id="KW-0830">Ubiquinone</keyword>
<comment type="subcellular location">
    <subcellularLocation>
        <location evidence="1">Cytoplasm</location>
    </subcellularLocation>
</comment>